<dbReference type="InterPro" id="IPR033248">
    <property type="entry name" value="Transketolase_C"/>
</dbReference>
<evidence type="ECO:0000259" key="4">
    <source>
        <dbReference type="SMART" id="SM00861"/>
    </source>
</evidence>
<keyword evidence="2" id="KW-0560">Oxidoreductase</keyword>
<dbReference type="SMART" id="SM00861">
    <property type="entry name" value="Transket_pyr"/>
    <property type="match status" value="1"/>
</dbReference>
<dbReference type="InterPro" id="IPR029061">
    <property type="entry name" value="THDP-binding"/>
</dbReference>
<comment type="cofactor">
    <cofactor evidence="1">
        <name>thiamine diphosphate</name>
        <dbReference type="ChEBI" id="CHEBI:58937"/>
    </cofactor>
</comment>
<dbReference type="SUPFAM" id="SSF52922">
    <property type="entry name" value="TK C-terminal domain-like"/>
    <property type="match status" value="1"/>
</dbReference>
<feature type="domain" description="Transketolase-like pyrimidine-binding" evidence="4">
    <location>
        <begin position="4"/>
        <end position="179"/>
    </location>
</feature>
<protein>
    <submittedName>
        <fullName evidence="5">Pyruvate dehydrogenase E1 component beta subunit</fullName>
    </submittedName>
</protein>
<dbReference type="GO" id="GO:0016491">
    <property type="term" value="F:oxidoreductase activity"/>
    <property type="evidence" value="ECO:0007669"/>
    <property type="project" value="UniProtKB-KW"/>
</dbReference>
<evidence type="ECO:0000313" key="5">
    <source>
        <dbReference type="EMBL" id="SDF19936.1"/>
    </source>
</evidence>
<dbReference type="Proteomes" id="UP000199355">
    <property type="component" value="Unassembled WGS sequence"/>
</dbReference>
<dbReference type="InterPro" id="IPR009014">
    <property type="entry name" value="Transketo_C/PFOR_II"/>
</dbReference>
<keyword evidence="3" id="KW-0786">Thiamine pyrophosphate</keyword>
<organism evidence="5 6">
    <name type="scientific">Desulfovibrio legallii</name>
    <dbReference type="NCBI Taxonomy" id="571438"/>
    <lineage>
        <taxon>Bacteria</taxon>
        <taxon>Pseudomonadati</taxon>
        <taxon>Thermodesulfobacteriota</taxon>
        <taxon>Desulfovibrionia</taxon>
        <taxon>Desulfovibrionales</taxon>
        <taxon>Desulfovibrionaceae</taxon>
        <taxon>Desulfovibrio</taxon>
    </lineage>
</organism>
<dbReference type="Pfam" id="PF02780">
    <property type="entry name" value="Transketolase_C"/>
    <property type="match status" value="1"/>
</dbReference>
<name>A0A1G7J4X3_9BACT</name>
<proteinExistence type="predicted"/>
<dbReference type="CDD" id="cd07036">
    <property type="entry name" value="TPP_PYR_E1-PDHc-beta_like"/>
    <property type="match status" value="1"/>
</dbReference>
<reference evidence="6" key="1">
    <citation type="submission" date="2016-10" db="EMBL/GenBank/DDBJ databases">
        <authorList>
            <person name="Varghese N."/>
            <person name="Submissions S."/>
        </authorList>
    </citation>
    <scope>NUCLEOTIDE SEQUENCE [LARGE SCALE GENOMIC DNA]</scope>
    <source>
        <strain evidence="6">KHC7</strain>
    </source>
</reference>
<dbReference type="Gene3D" id="3.40.50.970">
    <property type="match status" value="1"/>
</dbReference>
<evidence type="ECO:0000256" key="1">
    <source>
        <dbReference type="ARBA" id="ARBA00001964"/>
    </source>
</evidence>
<keyword evidence="6" id="KW-1185">Reference proteome</keyword>
<gene>
    <name evidence="5" type="ORF">SAMN05192586_102189</name>
</gene>
<dbReference type="Pfam" id="PF02779">
    <property type="entry name" value="Transket_pyr"/>
    <property type="match status" value="1"/>
</dbReference>
<dbReference type="NCBIfam" id="NF006667">
    <property type="entry name" value="PRK09212.1"/>
    <property type="match status" value="1"/>
</dbReference>
<dbReference type="STRING" id="571438.SAMN05192586_102189"/>
<dbReference type="AlphaFoldDB" id="A0A1G7J4X3"/>
<dbReference type="FunFam" id="3.40.50.920:FF:000001">
    <property type="entry name" value="Pyruvate dehydrogenase E1 beta subunit"/>
    <property type="match status" value="1"/>
</dbReference>
<keyword evidence="5" id="KW-0670">Pyruvate</keyword>
<sequence>MATKTYLQALNDAMRQEMERDENVFIIGEDVGKFGGCFGVTQGLFDTFGERRVRDTPITESAIVGAAAGAAAAGLRPIAELMFVDFIGVAMDQLFNQAAKMHYMFGGKAKVPMVLRMPQGAGVGAAAQHSQSLEAWFMHIPGIKVCIPSTPADAKGLLISAIRDDNPVIFLEHKILYGVEGEVDDALYEIPMGVGDIKREGTDVTVVATSLMVHTALEAAERLAKEGISVEVVDPRCLVPLDKELILNSVKKTHALVVAHEAVKNAGAGAEIAAMVAEEALDYLDAPIVRVGAPFCPVPFSPPLEKAYIPDADKIVAAVKSLRQ</sequence>
<dbReference type="RefSeq" id="WP_092152728.1">
    <property type="nucleotide sequence ID" value="NZ_FNBX01000002.1"/>
</dbReference>
<evidence type="ECO:0000256" key="3">
    <source>
        <dbReference type="ARBA" id="ARBA00023052"/>
    </source>
</evidence>
<evidence type="ECO:0000313" key="6">
    <source>
        <dbReference type="Proteomes" id="UP000199355"/>
    </source>
</evidence>
<dbReference type="InterPro" id="IPR005475">
    <property type="entry name" value="Transketolase-like_Pyr-bd"/>
</dbReference>
<dbReference type="PANTHER" id="PTHR43257:SF2">
    <property type="entry name" value="PYRUVATE DEHYDROGENASE E1 COMPONENT SUBUNIT BETA"/>
    <property type="match status" value="1"/>
</dbReference>
<dbReference type="FunFam" id="3.40.50.970:FF:000001">
    <property type="entry name" value="Pyruvate dehydrogenase E1 beta subunit"/>
    <property type="match status" value="1"/>
</dbReference>
<dbReference type="SUPFAM" id="SSF52518">
    <property type="entry name" value="Thiamin diphosphate-binding fold (THDP-binding)"/>
    <property type="match status" value="1"/>
</dbReference>
<dbReference type="EMBL" id="FNBX01000002">
    <property type="protein sequence ID" value="SDF19936.1"/>
    <property type="molecule type" value="Genomic_DNA"/>
</dbReference>
<accession>A0A1G7J4X3</accession>
<dbReference type="PANTHER" id="PTHR43257">
    <property type="entry name" value="PYRUVATE DEHYDROGENASE E1 COMPONENT BETA SUBUNIT"/>
    <property type="match status" value="1"/>
</dbReference>
<dbReference type="Gene3D" id="3.40.50.920">
    <property type="match status" value="1"/>
</dbReference>
<evidence type="ECO:0000256" key="2">
    <source>
        <dbReference type="ARBA" id="ARBA00023002"/>
    </source>
</evidence>